<evidence type="ECO:0000256" key="3">
    <source>
        <dbReference type="ARBA" id="ARBA00023155"/>
    </source>
</evidence>
<feature type="region of interest" description="Disordered" evidence="7">
    <location>
        <begin position="127"/>
        <end position="198"/>
    </location>
</feature>
<evidence type="ECO:0000256" key="7">
    <source>
        <dbReference type="SAM" id="MobiDB-lite"/>
    </source>
</evidence>
<dbReference type="CDD" id="cd00086">
    <property type="entry name" value="homeodomain"/>
    <property type="match status" value="1"/>
</dbReference>
<reference evidence="9" key="1">
    <citation type="submission" date="2021-12" db="EMBL/GenBank/DDBJ databases">
        <authorList>
            <person name="King R."/>
        </authorList>
    </citation>
    <scope>NUCLEOTIDE SEQUENCE</scope>
</reference>
<evidence type="ECO:0000259" key="8">
    <source>
        <dbReference type="PROSITE" id="PS50071"/>
    </source>
</evidence>
<dbReference type="Proteomes" id="UP001152759">
    <property type="component" value="Chromosome 4"/>
</dbReference>
<keyword evidence="3 5" id="KW-0371">Homeobox</keyword>
<evidence type="ECO:0000256" key="4">
    <source>
        <dbReference type="ARBA" id="ARBA00023242"/>
    </source>
</evidence>
<organism evidence="9 10">
    <name type="scientific">Bemisia tabaci</name>
    <name type="common">Sweetpotato whitefly</name>
    <name type="synonym">Aleurodes tabaci</name>
    <dbReference type="NCBI Taxonomy" id="7038"/>
    <lineage>
        <taxon>Eukaryota</taxon>
        <taxon>Metazoa</taxon>
        <taxon>Ecdysozoa</taxon>
        <taxon>Arthropoda</taxon>
        <taxon>Hexapoda</taxon>
        <taxon>Insecta</taxon>
        <taxon>Pterygota</taxon>
        <taxon>Neoptera</taxon>
        <taxon>Paraneoptera</taxon>
        <taxon>Hemiptera</taxon>
        <taxon>Sternorrhyncha</taxon>
        <taxon>Aleyrodoidea</taxon>
        <taxon>Aleyrodidae</taxon>
        <taxon>Aleyrodinae</taxon>
        <taxon>Bemisia</taxon>
    </lineage>
</organism>
<dbReference type="GO" id="GO:0030154">
    <property type="term" value="P:cell differentiation"/>
    <property type="evidence" value="ECO:0007669"/>
    <property type="project" value="TreeGrafter"/>
</dbReference>
<dbReference type="InterPro" id="IPR050394">
    <property type="entry name" value="Homeobox_NK-like"/>
</dbReference>
<evidence type="ECO:0000256" key="6">
    <source>
        <dbReference type="RuleBase" id="RU000682"/>
    </source>
</evidence>
<evidence type="ECO:0000313" key="10">
    <source>
        <dbReference type="Proteomes" id="UP001152759"/>
    </source>
</evidence>
<evidence type="ECO:0000256" key="1">
    <source>
        <dbReference type="ARBA" id="ARBA00004123"/>
    </source>
</evidence>
<dbReference type="PRINTS" id="PR00024">
    <property type="entry name" value="HOMEOBOX"/>
</dbReference>
<dbReference type="PROSITE" id="PS50071">
    <property type="entry name" value="HOMEOBOX_2"/>
    <property type="match status" value="1"/>
</dbReference>
<dbReference type="EMBL" id="OU963865">
    <property type="protein sequence ID" value="CAH0388152.1"/>
    <property type="molecule type" value="Genomic_DNA"/>
</dbReference>
<dbReference type="SUPFAM" id="SSF46689">
    <property type="entry name" value="Homeodomain-like"/>
    <property type="match status" value="1"/>
</dbReference>
<dbReference type="FunFam" id="1.10.10.60:FF:000836">
    <property type="match status" value="1"/>
</dbReference>
<evidence type="ECO:0000256" key="5">
    <source>
        <dbReference type="PROSITE-ProRule" id="PRU00108"/>
    </source>
</evidence>
<dbReference type="InterPro" id="IPR009057">
    <property type="entry name" value="Homeodomain-like_sf"/>
</dbReference>
<dbReference type="SMART" id="SM00389">
    <property type="entry name" value="HOX"/>
    <property type="match status" value="1"/>
</dbReference>
<protein>
    <recommendedName>
        <fullName evidence="8">Homeobox domain-containing protein</fullName>
    </recommendedName>
</protein>
<dbReference type="InterPro" id="IPR020479">
    <property type="entry name" value="HD_metazoa"/>
</dbReference>
<keyword evidence="2 5" id="KW-0238">DNA-binding</keyword>
<feature type="compositionally biased region" description="Basic and acidic residues" evidence="7">
    <location>
        <begin position="165"/>
        <end position="174"/>
    </location>
</feature>
<name>A0A9P0F1P6_BEMTA</name>
<dbReference type="Pfam" id="PF00046">
    <property type="entry name" value="Homeodomain"/>
    <property type="match status" value="1"/>
</dbReference>
<accession>A0A9P0F1P6</accession>
<keyword evidence="10" id="KW-1185">Reference proteome</keyword>
<dbReference type="InterPro" id="IPR001356">
    <property type="entry name" value="HD"/>
</dbReference>
<feature type="DNA-binding region" description="Homeobox" evidence="5">
    <location>
        <begin position="297"/>
        <end position="356"/>
    </location>
</feature>
<feature type="compositionally biased region" description="Polar residues" evidence="7">
    <location>
        <begin position="72"/>
        <end position="81"/>
    </location>
</feature>
<dbReference type="Gene3D" id="1.10.10.60">
    <property type="entry name" value="Homeodomain-like"/>
    <property type="match status" value="1"/>
</dbReference>
<feature type="domain" description="Homeobox" evidence="8">
    <location>
        <begin position="295"/>
        <end position="355"/>
    </location>
</feature>
<dbReference type="GO" id="GO:0000978">
    <property type="term" value="F:RNA polymerase II cis-regulatory region sequence-specific DNA binding"/>
    <property type="evidence" value="ECO:0007669"/>
    <property type="project" value="TreeGrafter"/>
</dbReference>
<comment type="subcellular location">
    <subcellularLocation>
        <location evidence="1 5 6">Nucleus</location>
    </subcellularLocation>
</comment>
<dbReference type="GO" id="GO:0000981">
    <property type="term" value="F:DNA-binding transcription factor activity, RNA polymerase II-specific"/>
    <property type="evidence" value="ECO:0007669"/>
    <property type="project" value="InterPro"/>
</dbReference>
<gene>
    <name evidence="9" type="ORF">BEMITA_LOCUS7088</name>
</gene>
<feature type="region of interest" description="Disordered" evidence="7">
    <location>
        <begin position="219"/>
        <end position="299"/>
    </location>
</feature>
<feature type="compositionally biased region" description="Basic and acidic residues" evidence="7">
    <location>
        <begin position="45"/>
        <end position="55"/>
    </location>
</feature>
<dbReference type="PROSITE" id="PS00027">
    <property type="entry name" value="HOMEOBOX_1"/>
    <property type="match status" value="1"/>
</dbReference>
<dbReference type="PANTHER" id="PTHR24340:SF37">
    <property type="entry name" value="HOMEOBOX PROTEIN SLOU"/>
    <property type="match status" value="1"/>
</dbReference>
<feature type="compositionally biased region" description="Pro residues" evidence="7">
    <location>
        <begin position="32"/>
        <end position="43"/>
    </location>
</feature>
<evidence type="ECO:0000256" key="2">
    <source>
        <dbReference type="ARBA" id="ARBA00023125"/>
    </source>
</evidence>
<dbReference type="InterPro" id="IPR017970">
    <property type="entry name" value="Homeobox_CS"/>
</dbReference>
<sequence length="430" mass="46090">MTMMMMQRLLQESNDHAEADLAKYSYPEPKGLEPPVPPVPPSKTPRGEKAPEQKRGLNHHPSSAFLKPVPANDSTLNSPMTENPAEGHPDDEEMACDDVNGDIEVGSPVDLTKGSSLAVRLTLGSPVRSSAEDFSADDSCPIASSDEEAARDHETFLKNQSSGSSERRPGERRLAFSVENILDPNKFTGPKQEGPDAFIHRFQNPCHWRPHLDHIGSEFSHSGGDISRPFSDSLVDDEEESLGDGGLSDGSEEREGGGHPDTPGSGGGKPKKKSPSHKGGGGASGPGDSKGSSGGKPRRARTAFTYEQLVALENKFKTTRYLSVCERLNLALSLSLTETQVKIWFQNRRTKWKKQNPGMDVNSPTVAPSQSTTGPPFFHPLAYSAAHHYPSSASFAAAASANQTYGAVAAAAYFHHLGAHHSSLGHGHSS</sequence>
<feature type="region of interest" description="Disordered" evidence="7">
    <location>
        <begin position="1"/>
        <end position="95"/>
    </location>
</feature>
<proteinExistence type="predicted"/>
<evidence type="ECO:0000313" key="9">
    <source>
        <dbReference type="EMBL" id="CAH0388152.1"/>
    </source>
</evidence>
<keyword evidence="4 5" id="KW-0539">Nucleus</keyword>
<dbReference type="GO" id="GO:0005634">
    <property type="term" value="C:nucleus"/>
    <property type="evidence" value="ECO:0007669"/>
    <property type="project" value="UniProtKB-SubCell"/>
</dbReference>
<dbReference type="KEGG" id="btab:109033423"/>
<dbReference type="AlphaFoldDB" id="A0A9P0F1P6"/>
<dbReference type="PANTHER" id="PTHR24340">
    <property type="entry name" value="HOMEOBOX PROTEIN NKX"/>
    <property type="match status" value="1"/>
</dbReference>